<sequence length="84" mass="9126">PGRSAYNGLFALTGQVRPARLNEQASPPAVASLEKKSGWPRQGWLLGQAEPACGLREIGQARPWEYGRAGPELILNGSSWPRPF</sequence>
<dbReference type="Proteomes" id="UP000237000">
    <property type="component" value="Unassembled WGS sequence"/>
</dbReference>
<proteinExistence type="predicted"/>
<dbReference type="InParanoid" id="A0A2P5AK57"/>
<reference evidence="2" key="1">
    <citation type="submission" date="2016-06" db="EMBL/GenBank/DDBJ databases">
        <title>Parallel loss of symbiosis genes in relatives of nitrogen-fixing non-legume Parasponia.</title>
        <authorList>
            <person name="Van Velzen R."/>
            <person name="Holmer R."/>
            <person name="Bu F."/>
            <person name="Rutten L."/>
            <person name="Van Zeijl A."/>
            <person name="Liu W."/>
            <person name="Santuari L."/>
            <person name="Cao Q."/>
            <person name="Sharma T."/>
            <person name="Shen D."/>
            <person name="Roswanjaya Y."/>
            <person name="Wardhani T."/>
            <person name="Kalhor M.S."/>
            <person name="Jansen J."/>
            <person name="Van den Hoogen J."/>
            <person name="Gungor B."/>
            <person name="Hartog M."/>
            <person name="Hontelez J."/>
            <person name="Verver J."/>
            <person name="Yang W.-C."/>
            <person name="Schijlen E."/>
            <person name="Repin R."/>
            <person name="Schilthuizen M."/>
            <person name="Schranz E."/>
            <person name="Heidstra R."/>
            <person name="Miyata K."/>
            <person name="Fedorova E."/>
            <person name="Kohlen W."/>
            <person name="Bisseling T."/>
            <person name="Smit S."/>
            <person name="Geurts R."/>
        </authorList>
    </citation>
    <scope>NUCLEOTIDE SEQUENCE [LARGE SCALE GENOMIC DNA]</scope>
    <source>
        <strain evidence="2">cv. RG33-2</strain>
    </source>
</reference>
<name>A0A2P5AK57_TREOI</name>
<gene>
    <name evidence="1" type="ORF">TorRG33x02_348360</name>
</gene>
<accession>A0A2P5AK57</accession>
<evidence type="ECO:0000313" key="1">
    <source>
        <dbReference type="EMBL" id="PON36930.1"/>
    </source>
</evidence>
<organism evidence="1 2">
    <name type="scientific">Trema orientale</name>
    <name type="common">Charcoal tree</name>
    <name type="synonym">Celtis orientalis</name>
    <dbReference type="NCBI Taxonomy" id="63057"/>
    <lineage>
        <taxon>Eukaryota</taxon>
        <taxon>Viridiplantae</taxon>
        <taxon>Streptophyta</taxon>
        <taxon>Embryophyta</taxon>
        <taxon>Tracheophyta</taxon>
        <taxon>Spermatophyta</taxon>
        <taxon>Magnoliopsida</taxon>
        <taxon>eudicotyledons</taxon>
        <taxon>Gunneridae</taxon>
        <taxon>Pentapetalae</taxon>
        <taxon>rosids</taxon>
        <taxon>fabids</taxon>
        <taxon>Rosales</taxon>
        <taxon>Cannabaceae</taxon>
        <taxon>Trema</taxon>
    </lineage>
</organism>
<keyword evidence="2" id="KW-1185">Reference proteome</keyword>
<protein>
    <submittedName>
        <fullName evidence="1">Uncharacterized protein</fullName>
    </submittedName>
</protein>
<dbReference type="EMBL" id="JXTC01000809">
    <property type="protein sequence ID" value="PON36930.1"/>
    <property type="molecule type" value="Genomic_DNA"/>
</dbReference>
<dbReference type="AlphaFoldDB" id="A0A2P5AK57"/>
<evidence type="ECO:0000313" key="2">
    <source>
        <dbReference type="Proteomes" id="UP000237000"/>
    </source>
</evidence>
<feature type="non-terminal residue" evidence="1">
    <location>
        <position position="1"/>
    </location>
</feature>
<comment type="caution">
    <text evidence="1">The sequence shown here is derived from an EMBL/GenBank/DDBJ whole genome shotgun (WGS) entry which is preliminary data.</text>
</comment>